<proteinExistence type="predicted"/>
<dbReference type="EMBL" id="JBICCN010000429">
    <property type="protein sequence ID" value="KAL3069328.1"/>
    <property type="molecule type" value="Genomic_DNA"/>
</dbReference>
<feature type="chain" id="PRO_5044750424" evidence="1">
    <location>
        <begin position="26"/>
        <end position="124"/>
    </location>
</feature>
<evidence type="ECO:0000313" key="3">
    <source>
        <dbReference type="Proteomes" id="UP001620645"/>
    </source>
</evidence>
<protein>
    <submittedName>
        <fullName evidence="2">Uncharacterized protein</fullName>
    </submittedName>
</protein>
<reference evidence="2 3" key="1">
    <citation type="submission" date="2024-10" db="EMBL/GenBank/DDBJ databases">
        <authorList>
            <person name="Kim D."/>
        </authorList>
    </citation>
    <scope>NUCLEOTIDE SEQUENCE [LARGE SCALE GENOMIC DNA]</scope>
    <source>
        <strain evidence="2">Taebaek</strain>
    </source>
</reference>
<sequence>MRLLAYFFGAFGLCLLCRISSKSSAAEAPNPPMRVMTDGAVCSANNNNYADNNNNYNSIASKRRRHFFECPQTTSTTTTTTTTTTEAPTKAEENSLDLRILCLVILLALVSCDGSRERVVFVQK</sequence>
<evidence type="ECO:0000256" key="1">
    <source>
        <dbReference type="SAM" id="SignalP"/>
    </source>
</evidence>
<name>A0ABD2HT08_HETSC</name>
<accession>A0ABD2HT08</accession>
<feature type="signal peptide" evidence="1">
    <location>
        <begin position="1"/>
        <end position="25"/>
    </location>
</feature>
<organism evidence="2 3">
    <name type="scientific">Heterodera schachtii</name>
    <name type="common">Sugarbeet cyst nematode worm</name>
    <name type="synonym">Tylenchus schachtii</name>
    <dbReference type="NCBI Taxonomy" id="97005"/>
    <lineage>
        <taxon>Eukaryota</taxon>
        <taxon>Metazoa</taxon>
        <taxon>Ecdysozoa</taxon>
        <taxon>Nematoda</taxon>
        <taxon>Chromadorea</taxon>
        <taxon>Rhabditida</taxon>
        <taxon>Tylenchina</taxon>
        <taxon>Tylenchomorpha</taxon>
        <taxon>Tylenchoidea</taxon>
        <taxon>Heteroderidae</taxon>
        <taxon>Heteroderinae</taxon>
        <taxon>Heterodera</taxon>
    </lineage>
</organism>
<comment type="caution">
    <text evidence="2">The sequence shown here is derived from an EMBL/GenBank/DDBJ whole genome shotgun (WGS) entry which is preliminary data.</text>
</comment>
<keyword evidence="3" id="KW-1185">Reference proteome</keyword>
<dbReference type="AlphaFoldDB" id="A0ABD2HT08"/>
<evidence type="ECO:0000313" key="2">
    <source>
        <dbReference type="EMBL" id="KAL3069328.1"/>
    </source>
</evidence>
<dbReference type="Proteomes" id="UP001620645">
    <property type="component" value="Unassembled WGS sequence"/>
</dbReference>
<gene>
    <name evidence="2" type="ORF">niasHS_018053</name>
</gene>
<keyword evidence="1" id="KW-0732">Signal</keyword>